<feature type="region of interest" description="Disordered" evidence="1">
    <location>
        <begin position="14"/>
        <end position="105"/>
    </location>
</feature>
<proteinExistence type="predicted"/>
<dbReference type="AlphaFoldDB" id="A0AAD6VDP2"/>
<reference evidence="2" key="1">
    <citation type="submission" date="2023-03" db="EMBL/GenBank/DDBJ databases">
        <title>Massive genome expansion in bonnet fungi (Mycena s.s.) driven by repeated elements and novel gene families across ecological guilds.</title>
        <authorList>
            <consortium name="Lawrence Berkeley National Laboratory"/>
            <person name="Harder C.B."/>
            <person name="Miyauchi S."/>
            <person name="Viragh M."/>
            <person name="Kuo A."/>
            <person name="Thoen E."/>
            <person name="Andreopoulos B."/>
            <person name="Lu D."/>
            <person name="Skrede I."/>
            <person name="Drula E."/>
            <person name="Henrissat B."/>
            <person name="Morin E."/>
            <person name="Kohler A."/>
            <person name="Barry K."/>
            <person name="LaButti K."/>
            <person name="Morin E."/>
            <person name="Salamov A."/>
            <person name="Lipzen A."/>
            <person name="Mereny Z."/>
            <person name="Hegedus B."/>
            <person name="Baldrian P."/>
            <person name="Stursova M."/>
            <person name="Weitz H."/>
            <person name="Taylor A."/>
            <person name="Grigoriev I.V."/>
            <person name="Nagy L.G."/>
            <person name="Martin F."/>
            <person name="Kauserud H."/>
        </authorList>
    </citation>
    <scope>NUCLEOTIDE SEQUENCE</scope>
    <source>
        <strain evidence="2">9144</strain>
    </source>
</reference>
<comment type="caution">
    <text evidence="2">The sequence shown here is derived from an EMBL/GenBank/DDBJ whole genome shotgun (WGS) entry which is preliminary data.</text>
</comment>
<keyword evidence="3" id="KW-1185">Reference proteome</keyword>
<accession>A0AAD6VDP2</accession>
<evidence type="ECO:0000256" key="1">
    <source>
        <dbReference type="SAM" id="MobiDB-lite"/>
    </source>
</evidence>
<evidence type="ECO:0000313" key="2">
    <source>
        <dbReference type="EMBL" id="KAJ7206660.1"/>
    </source>
</evidence>
<organism evidence="2 3">
    <name type="scientific">Mycena pura</name>
    <dbReference type="NCBI Taxonomy" id="153505"/>
    <lineage>
        <taxon>Eukaryota</taxon>
        <taxon>Fungi</taxon>
        <taxon>Dikarya</taxon>
        <taxon>Basidiomycota</taxon>
        <taxon>Agaricomycotina</taxon>
        <taxon>Agaricomycetes</taxon>
        <taxon>Agaricomycetidae</taxon>
        <taxon>Agaricales</taxon>
        <taxon>Marasmiineae</taxon>
        <taxon>Mycenaceae</taxon>
        <taxon>Mycena</taxon>
    </lineage>
</organism>
<protein>
    <submittedName>
        <fullName evidence="2">Uncharacterized protein</fullName>
    </submittedName>
</protein>
<evidence type="ECO:0000313" key="3">
    <source>
        <dbReference type="Proteomes" id="UP001219525"/>
    </source>
</evidence>
<sequence>MTAKHVLVMCSTAGVGSTAPGATVTAPDPPHTGGAAGGGRRDGDGTGGPCGWRQAAGRDGRSARLGMQRGGATIGGAWAGRRAAGGGRRAAGGGRRDGGGTGGRGQRAALDWCYLLE</sequence>
<dbReference type="EMBL" id="JARJCW010000039">
    <property type="protein sequence ID" value="KAJ7206660.1"/>
    <property type="molecule type" value="Genomic_DNA"/>
</dbReference>
<feature type="compositionally biased region" description="Gly residues" evidence="1">
    <location>
        <begin position="68"/>
        <end position="105"/>
    </location>
</feature>
<dbReference type="Proteomes" id="UP001219525">
    <property type="component" value="Unassembled WGS sequence"/>
</dbReference>
<gene>
    <name evidence="2" type="ORF">GGX14DRAFT_397042</name>
</gene>
<name>A0AAD6VDP2_9AGAR</name>